<organism evidence="2 3">
    <name type="scientific">Coemansia javaensis</name>
    <dbReference type="NCBI Taxonomy" id="2761396"/>
    <lineage>
        <taxon>Eukaryota</taxon>
        <taxon>Fungi</taxon>
        <taxon>Fungi incertae sedis</taxon>
        <taxon>Zoopagomycota</taxon>
        <taxon>Kickxellomycotina</taxon>
        <taxon>Kickxellomycetes</taxon>
        <taxon>Kickxellales</taxon>
        <taxon>Kickxellaceae</taxon>
        <taxon>Coemansia</taxon>
    </lineage>
</organism>
<comment type="caution">
    <text evidence="2">The sequence shown here is derived from an EMBL/GenBank/DDBJ whole genome shotgun (WGS) entry which is preliminary data.</text>
</comment>
<dbReference type="OrthoDB" id="5588474at2759"/>
<evidence type="ECO:0000256" key="1">
    <source>
        <dbReference type="SAM" id="MobiDB-lite"/>
    </source>
</evidence>
<feature type="compositionally biased region" description="Low complexity" evidence="1">
    <location>
        <begin position="671"/>
        <end position="687"/>
    </location>
</feature>
<dbReference type="Proteomes" id="UP001140217">
    <property type="component" value="Unassembled WGS sequence"/>
</dbReference>
<feature type="region of interest" description="Disordered" evidence="1">
    <location>
        <begin position="19"/>
        <end position="78"/>
    </location>
</feature>
<evidence type="ECO:0000313" key="2">
    <source>
        <dbReference type="EMBL" id="KAJ2778199.1"/>
    </source>
</evidence>
<feature type="region of interest" description="Disordered" evidence="1">
    <location>
        <begin position="165"/>
        <end position="190"/>
    </location>
</feature>
<feature type="region of interest" description="Disordered" evidence="1">
    <location>
        <begin position="648"/>
        <end position="706"/>
    </location>
</feature>
<feature type="region of interest" description="Disordered" evidence="1">
    <location>
        <begin position="95"/>
        <end position="117"/>
    </location>
</feature>
<name>A0A9W8H419_9FUNG</name>
<protein>
    <recommendedName>
        <fullName evidence="4">PH domain-containing protein</fullName>
    </recommendedName>
</protein>
<feature type="compositionally biased region" description="Low complexity" evidence="1">
    <location>
        <begin position="46"/>
        <end position="69"/>
    </location>
</feature>
<gene>
    <name evidence="2" type="ORF">H4R18_004748</name>
</gene>
<keyword evidence="3" id="KW-1185">Reference proteome</keyword>
<feature type="compositionally biased region" description="Low complexity" evidence="1">
    <location>
        <begin position="167"/>
        <end position="190"/>
    </location>
</feature>
<accession>A0A9W8H419</accession>
<dbReference type="AlphaFoldDB" id="A0A9W8H419"/>
<evidence type="ECO:0008006" key="4">
    <source>
        <dbReference type="Google" id="ProtNLM"/>
    </source>
</evidence>
<reference evidence="2" key="1">
    <citation type="submission" date="2022-07" db="EMBL/GenBank/DDBJ databases">
        <title>Phylogenomic reconstructions and comparative analyses of Kickxellomycotina fungi.</title>
        <authorList>
            <person name="Reynolds N.K."/>
            <person name="Stajich J.E."/>
            <person name="Barry K."/>
            <person name="Grigoriev I.V."/>
            <person name="Crous P."/>
            <person name="Smith M.E."/>
        </authorList>
    </citation>
    <scope>NUCLEOTIDE SEQUENCE</scope>
    <source>
        <strain evidence="2">NBRC 105414</strain>
    </source>
</reference>
<evidence type="ECO:0000313" key="3">
    <source>
        <dbReference type="Proteomes" id="UP001140217"/>
    </source>
</evidence>
<proteinExistence type="predicted"/>
<dbReference type="EMBL" id="JANBUL010000243">
    <property type="protein sequence ID" value="KAJ2778199.1"/>
    <property type="molecule type" value="Genomic_DNA"/>
</dbReference>
<sequence length="706" mass="73227">MAKTARKVSSSQNFTTITVRTGGSTAAEASALKSQLDQAAAAAHPTLSRRSSSTLSLGRAYQQQPQQAQGSDSLRTASLPPESMYRQALRVNHGAARPADGAGRTAQTPPAGSPGIVLDVHHVQSGARRRVAFPPGIMVGQARDLCMLRFGVWHEVMNRLRPDDHCSAASQSTTGTAASSSAASQASGASRLSRLSTTSSASSSASHGHYALYWPGTAQWLDSKEPLARYALAPGDRIELQDRGAFIPAPASDAGDSCDGDAASTGSGAAAELEAQGHVHYLFEKGLAATWKPCWLELRGAALAGYRRPRKIRGGQALERSPRDAPLLHADLSRGFQLVDQSGQATRAPAPAADLAGSVSSLASAASHVAGGGGAPLIIRTAGAVLTICMQSAADHEYWRRMLSLAQVTCELAAGPGLRPSGSMGTIARPRSALGDAPRPAWGAVPLLRRPPAHQRRPLPPAAEPHFAGVVRVRIRGQEQPAGAQALAFCVVAARTLFVFPRAYAGPMDAAAMAAAADFAVDLAGARLQVLRAAGPGPGSDAPFVLCVLRVAPGSASHQTEVALAFDVDGRAQCARWTDALRAIGGIDDVSMPLDPPPSAAPATERRRSRSFVSAISRAEWPMPPATLPALPGLVARGRAIAADALSLTDVGGGGGGGSSDQPAREERRPSLLSSRLPWLRRAASRPSPTDKPSAAIGADARDLER</sequence>